<evidence type="ECO:0000313" key="2">
    <source>
        <dbReference type="Proteomes" id="UP000226177"/>
    </source>
</evidence>
<dbReference type="EMBL" id="KU160646">
    <property type="protein sequence ID" value="ALY08976.1"/>
    <property type="molecule type" value="Genomic_DNA"/>
</dbReference>
<reference evidence="1 2" key="1">
    <citation type="submission" date="2015-11" db="EMBL/GenBank/DDBJ databases">
        <authorList>
            <person name="Schneider V.M."/>
            <person name="Bradley K.W."/>
            <person name="Asai D.J."/>
            <person name="Bowman C.A."/>
            <person name="Russell D.A."/>
            <person name="Pope W.H."/>
            <person name="Jacobs-Sera D."/>
            <person name="Hendrix R.W."/>
            <person name="Hatfull G.F."/>
        </authorList>
    </citation>
    <scope>NUCLEOTIDE SEQUENCE [LARGE SCALE GENOMIC DNA]</scope>
</reference>
<dbReference type="RefSeq" id="YP_009603462.1">
    <property type="nucleotide sequence ID" value="NC_041952.1"/>
</dbReference>
<organism evidence="1 2">
    <name type="scientific">Arthrobacter phage Gordon</name>
    <dbReference type="NCBI Taxonomy" id="1772298"/>
    <lineage>
        <taxon>Viruses</taxon>
        <taxon>Duplodnaviria</taxon>
        <taxon>Heunggongvirae</taxon>
        <taxon>Uroviricota</taxon>
        <taxon>Caudoviricetes</taxon>
        <taxon>Gordonvirus</taxon>
        <taxon>Gordonvirus gordon</taxon>
    </lineage>
</organism>
<sequence>MAAPKKARPVNDSEIETEDRLAIPRLAPATSPEARENQLIALAYDLAEKQFIEGTASSQVISHFLKMGSSRERVEQLKIRGEVRLNDTKIENMESGARTEELYSKAMKAMSVYSGQEQSDDD</sequence>
<keyword evidence="2" id="KW-1185">Reference proteome</keyword>
<evidence type="ECO:0000313" key="1">
    <source>
        <dbReference type="EMBL" id="ALY08976.1"/>
    </source>
</evidence>
<protein>
    <submittedName>
        <fullName evidence="1">Uncharacterized protein</fullName>
    </submittedName>
</protein>
<dbReference type="KEGG" id="vg:40079432"/>
<dbReference type="Proteomes" id="UP000226177">
    <property type="component" value="Segment"/>
</dbReference>
<gene>
    <name evidence="1" type="primary">1</name>
    <name evidence="1" type="ORF">GORDON_1</name>
</gene>
<proteinExistence type="predicted"/>
<accession>A0A0U4B2N2</accession>
<name>A0A0U4B2N2_9CAUD</name>
<dbReference type="OrthoDB" id="25785at10239"/>
<dbReference type="GeneID" id="40079432"/>